<name>A0A0M3HS76_ASCLU</name>
<sequence>MHWQTKVPLKRPKGDEKLYHEIFRQQQQLGIIEMVPKWTPYLIFTSSGSSDPPKSTSELHVVFDASAKDERGNSLNSQLLRDLLNAKDHDTTLFLWVKEKGPIEENNAEVYRFCTVPFGMI</sequence>
<keyword evidence="1" id="KW-1185">Reference proteome</keyword>
<evidence type="ECO:0000313" key="1">
    <source>
        <dbReference type="Proteomes" id="UP000036681"/>
    </source>
</evidence>
<dbReference type="WBParaSite" id="ALUE_0000528601-mRNA-1">
    <property type="protein sequence ID" value="ALUE_0000528601-mRNA-1"/>
    <property type="gene ID" value="ALUE_0000528601"/>
</dbReference>
<evidence type="ECO:0000313" key="2">
    <source>
        <dbReference type="WBParaSite" id="ALUE_0000528601-mRNA-1"/>
    </source>
</evidence>
<reference evidence="2" key="1">
    <citation type="submission" date="2016-05" db="UniProtKB">
        <authorList>
            <consortium name="WormBaseParasite"/>
        </authorList>
    </citation>
    <scope>IDENTIFICATION</scope>
</reference>
<accession>A0A0M3HS76</accession>
<dbReference type="Proteomes" id="UP000036681">
    <property type="component" value="Unplaced"/>
</dbReference>
<organism evidence="1 2">
    <name type="scientific">Ascaris lumbricoides</name>
    <name type="common">Giant roundworm</name>
    <dbReference type="NCBI Taxonomy" id="6252"/>
    <lineage>
        <taxon>Eukaryota</taxon>
        <taxon>Metazoa</taxon>
        <taxon>Ecdysozoa</taxon>
        <taxon>Nematoda</taxon>
        <taxon>Chromadorea</taxon>
        <taxon>Rhabditida</taxon>
        <taxon>Spirurina</taxon>
        <taxon>Ascaridomorpha</taxon>
        <taxon>Ascaridoidea</taxon>
        <taxon>Ascarididae</taxon>
        <taxon>Ascaris</taxon>
    </lineage>
</organism>
<proteinExistence type="predicted"/>
<protein>
    <submittedName>
        <fullName evidence="2">Chromo domain-containing protein</fullName>
    </submittedName>
</protein>
<dbReference type="AlphaFoldDB" id="A0A0M3HS76"/>